<comment type="caution">
    <text evidence="3">The sequence shown here is derived from an EMBL/GenBank/DDBJ whole genome shotgun (WGS) entry which is preliminary data.</text>
</comment>
<dbReference type="Pfam" id="PF13229">
    <property type="entry name" value="Beta_helix"/>
    <property type="match status" value="1"/>
</dbReference>
<dbReference type="EMBL" id="JARGDL010000017">
    <property type="protein sequence ID" value="MDF1612694.1"/>
    <property type="molecule type" value="Genomic_DNA"/>
</dbReference>
<accession>A0AAE3P1P7</accession>
<dbReference type="InterPro" id="IPR012334">
    <property type="entry name" value="Pectin_lyas_fold"/>
</dbReference>
<dbReference type="InterPro" id="IPR011990">
    <property type="entry name" value="TPR-like_helical_dom_sf"/>
</dbReference>
<gene>
    <name evidence="3" type="ORF">P0M35_11075</name>
</gene>
<dbReference type="SUPFAM" id="SSF51126">
    <property type="entry name" value="Pectin lyase-like"/>
    <property type="match status" value="1"/>
</dbReference>
<dbReference type="InterPro" id="IPR039448">
    <property type="entry name" value="Beta_helix"/>
</dbReference>
<reference evidence="3" key="1">
    <citation type="submission" date="2023-03" db="EMBL/GenBank/DDBJ databases">
        <title>Stygiobacter electus gen. nov., sp. nov., facultatively anaerobic thermotolerant bacterium of the class Ignavibacteria from a well of Yessentuki mineral water deposit.</title>
        <authorList>
            <person name="Podosokorskaya O.A."/>
            <person name="Elcheninov A.G."/>
            <person name="Petrova N.F."/>
            <person name="Zavarzina D.G."/>
            <person name="Kublanov I.V."/>
            <person name="Merkel A.Y."/>
        </authorList>
    </citation>
    <scope>NUCLEOTIDE SEQUENCE</scope>
    <source>
        <strain evidence="3">09-Me</strain>
    </source>
</reference>
<dbReference type="SMART" id="SM00710">
    <property type="entry name" value="PbH1"/>
    <property type="match status" value="6"/>
</dbReference>
<dbReference type="RefSeq" id="WP_321536465.1">
    <property type="nucleotide sequence ID" value="NZ_JARGDL010000017.1"/>
</dbReference>
<evidence type="ECO:0000259" key="1">
    <source>
        <dbReference type="Pfam" id="PF13229"/>
    </source>
</evidence>
<dbReference type="InterPro" id="IPR026444">
    <property type="entry name" value="Secre_tail"/>
</dbReference>
<dbReference type="Pfam" id="PF18962">
    <property type="entry name" value="Por_Secre_tail"/>
    <property type="match status" value="1"/>
</dbReference>
<dbReference type="InterPro" id="IPR008947">
    <property type="entry name" value="PLipase_C/P1_nuclease_dom_sf"/>
</dbReference>
<dbReference type="InterPro" id="IPR006626">
    <property type="entry name" value="PbH1"/>
</dbReference>
<organism evidence="3 4">
    <name type="scientific">Stygiobacter electus</name>
    <dbReference type="NCBI Taxonomy" id="3032292"/>
    <lineage>
        <taxon>Bacteria</taxon>
        <taxon>Pseudomonadati</taxon>
        <taxon>Ignavibacteriota</taxon>
        <taxon>Ignavibacteria</taxon>
        <taxon>Ignavibacteriales</taxon>
        <taxon>Melioribacteraceae</taxon>
        <taxon>Stygiobacter</taxon>
    </lineage>
</organism>
<evidence type="ECO:0000259" key="2">
    <source>
        <dbReference type="Pfam" id="PF18962"/>
    </source>
</evidence>
<protein>
    <submittedName>
        <fullName evidence="3">Right-handed parallel beta-helix repeat-containing protein</fullName>
    </submittedName>
</protein>
<dbReference type="Gene3D" id="1.10.575.10">
    <property type="entry name" value="P1 Nuclease"/>
    <property type="match status" value="1"/>
</dbReference>
<proteinExistence type="predicted"/>
<evidence type="ECO:0000313" key="4">
    <source>
        <dbReference type="Proteomes" id="UP001221302"/>
    </source>
</evidence>
<sequence>MKTITLKILSIFFISLNVVVAHRQSLHQYITREAFKLLCKSYPALATSEMAQYIGTNETSSATELSWGAGKIVSGVWIEDEYDIVYHYGISNVPVFNQWLAEAYYSLFPGGRREAFTSINHFWNADGGPNSTVDLHDYADGIYWSFSCENAMQKMYKYLNGDFDNRWLYAQGRIWVECGSFLYYYGSDMRMANLFELYNRVRTIYAVQYLGDDAQWHNAGGCPELNYGISFIYEQLGRMCHLLQDQSVPAHVHCNSHACTHGMYCDYYEDQAQNYHMWTADEIFSSGKIFIYPYNNWGGPLYYLMYLMNQTTDHYASGLTNGDNNYDTNCPLLSEIFSTLDLPITTDQINYQNCSAMHDKLFPLVIRATAGLLYWFAKEAGLIDEILVPYDYPSIDQAVASATPGKTIMVMPGTYYVTDNLSIPSEVILRVSPGSTVNFGSNVKLTISGGGTLTANGATFQGNGSAGSWNSIWSSANSSGSIEGCTIKDAQCGVYASTNANVTVSNCTITNNSLYGFSILSNSTVSISSCTISNNGTGVNISSSPVTIEGNTFLNNSSYSVNANNVSSNLYWHDNTFQGNGAMILNNASPWLYNNLITESSGVYITSGMPQFAYEPDNLRGYNVITCAGSPLVKADNYSTVYMGYDYDGGYNSIYGSDLPDMMAVNNSGVYADNNYWGGEAPAIYADETSWILARTPLSSDPNPPTCGFQKSLAVLAKGSSEVSSDISDKYWQAISEGHKGNYSTAKDLLKTIINGVYNNKYSPLALLALYDFKLRQNNSNKQDNSVITEWTNTVNSLYNSQGNSLRPFAVRLLAREAAVSNDTTKMLSYNKELVENYPNTNNELTALYDLIIYYTQIENNLTLANQYFTRMKETYPEEDLTKFAEKYLRNLGIEAEEKKHTEEIVTKEEMSFSISNYPNPFNPTTKIKYTIPNSEKVLIKVYDVLGREVKVLLNEYKDAGTYEIEFNATYLTSGLYFYKIIAGNKTETRKMMLVR</sequence>
<dbReference type="Proteomes" id="UP001221302">
    <property type="component" value="Unassembled WGS sequence"/>
</dbReference>
<dbReference type="Gene3D" id="2.160.20.10">
    <property type="entry name" value="Single-stranded right-handed beta-helix, Pectin lyase-like"/>
    <property type="match status" value="1"/>
</dbReference>
<keyword evidence="4" id="KW-1185">Reference proteome</keyword>
<dbReference type="NCBIfam" id="TIGR04183">
    <property type="entry name" value="Por_Secre_tail"/>
    <property type="match status" value="1"/>
</dbReference>
<dbReference type="AlphaFoldDB" id="A0AAE3P1P7"/>
<evidence type="ECO:0000313" key="3">
    <source>
        <dbReference type="EMBL" id="MDF1612694.1"/>
    </source>
</evidence>
<dbReference type="GO" id="GO:0016788">
    <property type="term" value="F:hydrolase activity, acting on ester bonds"/>
    <property type="evidence" value="ECO:0007669"/>
    <property type="project" value="InterPro"/>
</dbReference>
<dbReference type="Gene3D" id="2.60.40.4070">
    <property type="match status" value="1"/>
</dbReference>
<feature type="domain" description="Right handed beta helix" evidence="1">
    <location>
        <begin position="476"/>
        <end position="607"/>
    </location>
</feature>
<name>A0AAE3P1P7_9BACT</name>
<dbReference type="InterPro" id="IPR011050">
    <property type="entry name" value="Pectin_lyase_fold/virulence"/>
</dbReference>
<feature type="domain" description="Secretion system C-terminal sorting" evidence="2">
    <location>
        <begin position="918"/>
        <end position="993"/>
    </location>
</feature>
<dbReference type="Gene3D" id="1.25.40.10">
    <property type="entry name" value="Tetratricopeptide repeat domain"/>
    <property type="match status" value="1"/>
</dbReference>